<dbReference type="Proteomes" id="UP000774326">
    <property type="component" value="Unassembled WGS sequence"/>
</dbReference>
<name>A0A9P8PK06_WICPI</name>
<sequence>MFKTAIFESPLDVLQVGFGLDPLCRVEYQLASNELLFAIRADVNLGLFGRPAHFEQNPLVDNERIEEQEMQVVNAVNRNTWINQNPD</sequence>
<reference evidence="1" key="1">
    <citation type="journal article" date="2021" name="Open Biol.">
        <title>Shared evolutionary footprints suggest mitochondrial oxidative damage underlies multiple complex I losses in fungi.</title>
        <authorList>
            <person name="Schikora-Tamarit M.A."/>
            <person name="Marcet-Houben M."/>
            <person name="Nosek J."/>
            <person name="Gabaldon T."/>
        </authorList>
    </citation>
    <scope>NUCLEOTIDE SEQUENCE</scope>
    <source>
        <strain evidence="1">CBS2887</strain>
    </source>
</reference>
<gene>
    <name evidence="1" type="ORF">WICPIJ_009824</name>
</gene>
<comment type="caution">
    <text evidence="1">The sequence shown here is derived from an EMBL/GenBank/DDBJ whole genome shotgun (WGS) entry which is preliminary data.</text>
</comment>
<keyword evidence="2" id="KW-1185">Reference proteome</keyword>
<reference evidence="1" key="2">
    <citation type="submission" date="2021-01" db="EMBL/GenBank/DDBJ databases">
        <authorList>
            <person name="Schikora-Tamarit M.A."/>
        </authorList>
    </citation>
    <scope>NUCLEOTIDE SEQUENCE</scope>
    <source>
        <strain evidence="1">CBS2887</strain>
    </source>
</reference>
<accession>A0A9P8PK06</accession>
<proteinExistence type="predicted"/>
<protein>
    <submittedName>
        <fullName evidence="1">Uncharacterized protein</fullName>
    </submittedName>
</protein>
<evidence type="ECO:0000313" key="2">
    <source>
        <dbReference type="Proteomes" id="UP000774326"/>
    </source>
</evidence>
<evidence type="ECO:0000313" key="1">
    <source>
        <dbReference type="EMBL" id="KAH3673436.1"/>
    </source>
</evidence>
<organism evidence="1 2">
    <name type="scientific">Wickerhamomyces pijperi</name>
    <name type="common">Yeast</name>
    <name type="synonym">Pichia pijperi</name>
    <dbReference type="NCBI Taxonomy" id="599730"/>
    <lineage>
        <taxon>Eukaryota</taxon>
        <taxon>Fungi</taxon>
        <taxon>Dikarya</taxon>
        <taxon>Ascomycota</taxon>
        <taxon>Saccharomycotina</taxon>
        <taxon>Saccharomycetes</taxon>
        <taxon>Phaffomycetales</taxon>
        <taxon>Wickerhamomycetaceae</taxon>
        <taxon>Wickerhamomyces</taxon>
    </lineage>
</organism>
<dbReference type="EMBL" id="JAEUBG010005651">
    <property type="protein sequence ID" value="KAH3673436.1"/>
    <property type="molecule type" value="Genomic_DNA"/>
</dbReference>
<dbReference type="AlphaFoldDB" id="A0A9P8PK06"/>